<protein>
    <submittedName>
        <fullName evidence="3">Uncharacterized protein LOC117214130</fullName>
    </submittedName>
</protein>
<name>A0A6P8N4V7_9HYME</name>
<evidence type="ECO:0000256" key="1">
    <source>
        <dbReference type="SAM" id="Phobius"/>
    </source>
</evidence>
<reference evidence="3" key="1">
    <citation type="submission" date="2025-08" db="UniProtKB">
        <authorList>
            <consortium name="RefSeq"/>
        </authorList>
    </citation>
    <scope>IDENTIFICATION</scope>
    <source>
        <tissue evidence="3">Muscle</tissue>
    </source>
</reference>
<feature type="transmembrane region" description="Helical" evidence="1">
    <location>
        <begin position="143"/>
        <end position="165"/>
    </location>
</feature>
<dbReference type="RefSeq" id="XP_033315853.1">
    <property type="nucleotide sequence ID" value="XM_033459962.1"/>
</dbReference>
<dbReference type="AlphaFoldDB" id="A0A6P8N4V7"/>
<sequence>MTNHIEPSVQNFQLIIDLSKLKTVETCPTAVFKLEELTFVPLQTENHYIIIPAKNVQIDVLCKTHKILEIRQPSLISSKTGETKFKNSIYSFEETDVPILEKILETAPKVTHNFNQYKANLDTLQTQISTLQFERRINSLKEYGISTLQILGIIALGLGTIYVMYKCKLFECLRRSFPKNVRIKILCPTARVNRIDQTSTVPRTVTFQNITEDEDEGIIQLRSPTRAYALAEQSEAKEGGMSRWS</sequence>
<evidence type="ECO:0000313" key="2">
    <source>
        <dbReference type="Proteomes" id="UP000515164"/>
    </source>
</evidence>
<proteinExistence type="predicted"/>
<keyword evidence="1" id="KW-1133">Transmembrane helix</keyword>
<keyword evidence="1" id="KW-0812">Transmembrane</keyword>
<keyword evidence="2" id="KW-1185">Reference proteome</keyword>
<dbReference type="GeneID" id="117214130"/>
<dbReference type="KEGG" id="bbif:117214130"/>
<dbReference type="Proteomes" id="UP000515164">
    <property type="component" value="Unplaced"/>
</dbReference>
<organism evidence="2 3">
    <name type="scientific">Bombus bifarius</name>
    <dbReference type="NCBI Taxonomy" id="103933"/>
    <lineage>
        <taxon>Eukaryota</taxon>
        <taxon>Metazoa</taxon>
        <taxon>Ecdysozoa</taxon>
        <taxon>Arthropoda</taxon>
        <taxon>Hexapoda</taxon>
        <taxon>Insecta</taxon>
        <taxon>Pterygota</taxon>
        <taxon>Neoptera</taxon>
        <taxon>Endopterygota</taxon>
        <taxon>Hymenoptera</taxon>
        <taxon>Apocrita</taxon>
        <taxon>Aculeata</taxon>
        <taxon>Apoidea</taxon>
        <taxon>Anthophila</taxon>
        <taxon>Apidae</taxon>
        <taxon>Bombus</taxon>
        <taxon>Pyrobombus</taxon>
    </lineage>
</organism>
<keyword evidence="1" id="KW-0472">Membrane</keyword>
<accession>A0A6P8N4V7</accession>
<gene>
    <name evidence="3" type="primary">LOC117214130</name>
</gene>
<evidence type="ECO:0000313" key="3">
    <source>
        <dbReference type="RefSeq" id="XP_033315853.1"/>
    </source>
</evidence>